<dbReference type="PROSITE" id="PS51892">
    <property type="entry name" value="SUBTILASE"/>
    <property type="match status" value="1"/>
</dbReference>
<comment type="similarity">
    <text evidence="1 5 6">Belongs to the peptidase S8 family.</text>
</comment>
<keyword evidence="7" id="KW-0812">Transmembrane</keyword>
<dbReference type="PANTHER" id="PTHR43806:SF11">
    <property type="entry name" value="CEREVISIN-RELATED"/>
    <property type="match status" value="1"/>
</dbReference>
<dbReference type="InterPro" id="IPR023827">
    <property type="entry name" value="Peptidase_S8_Asp-AS"/>
</dbReference>
<keyword evidence="10" id="KW-1185">Reference proteome</keyword>
<dbReference type="InterPro" id="IPR050131">
    <property type="entry name" value="Peptidase_S8_subtilisin-like"/>
</dbReference>
<sequence>MLNIYKVIPVLTIIYLIIVPIYSLNIICPITKVSIINTKTEKFIVILDKNAANNHFNMLNTCFEKNIINFDPSGDSQKISNEDVLVFSFDKFIAYFGDFNPYFAMNVLSKIKGVQLVEKSKKASLDGRKTTSRKTTSRSKTTLYNLDRIDTAKMRYDGFYTYPTSAGEGVNVYILDTGVRMTHDEFKDRIKLGGVFCDECEDGDDVYGHGTHVAGTIAGTTYGVAKLANIINVRVGDDNGIFDLIAITKGVNYVINAHQHDENKNSVINMSFHLEYSEAMIKLVEECTNNGIHVAVSAGNSYIDACSVTPAAASSVITVAASDRSDIMANFSNYGSCVNISAPGVDILSSFIESDTDSEYLDGTSMSSPHVAGTIALYISTFGNLPPSDMSNAITSLATKNIINEIPDNNDIYLLRVPQ</sequence>
<feature type="active site" description="Charge relay system" evidence="5">
    <location>
        <position position="365"/>
    </location>
</feature>
<dbReference type="SUPFAM" id="SSF52743">
    <property type="entry name" value="Subtilisin-like"/>
    <property type="match status" value="1"/>
</dbReference>
<dbReference type="Gene3D" id="3.40.50.200">
    <property type="entry name" value="Peptidase S8/S53 domain"/>
    <property type="match status" value="1"/>
</dbReference>
<dbReference type="Proteomes" id="UP000439903">
    <property type="component" value="Unassembled WGS sequence"/>
</dbReference>
<evidence type="ECO:0000256" key="1">
    <source>
        <dbReference type="ARBA" id="ARBA00011073"/>
    </source>
</evidence>
<dbReference type="InterPro" id="IPR034193">
    <property type="entry name" value="PCSK9_ProteinaseK-like"/>
</dbReference>
<organism evidence="9 10">
    <name type="scientific">Gigaspora margarita</name>
    <dbReference type="NCBI Taxonomy" id="4874"/>
    <lineage>
        <taxon>Eukaryota</taxon>
        <taxon>Fungi</taxon>
        <taxon>Fungi incertae sedis</taxon>
        <taxon>Mucoromycota</taxon>
        <taxon>Glomeromycotina</taxon>
        <taxon>Glomeromycetes</taxon>
        <taxon>Diversisporales</taxon>
        <taxon>Gigasporaceae</taxon>
        <taxon>Gigaspora</taxon>
    </lineage>
</organism>
<dbReference type="InterPro" id="IPR036852">
    <property type="entry name" value="Peptidase_S8/S53_dom_sf"/>
</dbReference>
<dbReference type="InterPro" id="IPR000209">
    <property type="entry name" value="Peptidase_S8/S53_dom"/>
</dbReference>
<dbReference type="AlphaFoldDB" id="A0A8H4ASP0"/>
<evidence type="ECO:0000313" key="10">
    <source>
        <dbReference type="Proteomes" id="UP000439903"/>
    </source>
</evidence>
<accession>A0A8H4ASP0</accession>
<dbReference type="PRINTS" id="PR00723">
    <property type="entry name" value="SUBTILISIN"/>
</dbReference>
<evidence type="ECO:0000256" key="5">
    <source>
        <dbReference type="PROSITE-ProRule" id="PRU01240"/>
    </source>
</evidence>
<dbReference type="PROSITE" id="PS00137">
    <property type="entry name" value="SUBTILASE_HIS"/>
    <property type="match status" value="1"/>
</dbReference>
<keyword evidence="2 5" id="KW-0645">Protease</keyword>
<evidence type="ECO:0000256" key="6">
    <source>
        <dbReference type="RuleBase" id="RU003355"/>
    </source>
</evidence>
<reference evidence="9 10" key="1">
    <citation type="journal article" date="2019" name="Environ. Microbiol.">
        <title>At the nexus of three kingdoms: the genome of the mycorrhizal fungus Gigaspora margarita provides insights into plant, endobacterial and fungal interactions.</title>
        <authorList>
            <person name="Venice F."/>
            <person name="Ghignone S."/>
            <person name="Salvioli di Fossalunga A."/>
            <person name="Amselem J."/>
            <person name="Novero M."/>
            <person name="Xianan X."/>
            <person name="Sedzielewska Toro K."/>
            <person name="Morin E."/>
            <person name="Lipzen A."/>
            <person name="Grigoriev I.V."/>
            <person name="Henrissat B."/>
            <person name="Martin F.M."/>
            <person name="Bonfante P."/>
        </authorList>
    </citation>
    <scope>NUCLEOTIDE SEQUENCE [LARGE SCALE GENOMIC DNA]</scope>
    <source>
        <strain evidence="9 10">BEG34</strain>
    </source>
</reference>
<dbReference type="InterPro" id="IPR023828">
    <property type="entry name" value="Peptidase_S8_Ser-AS"/>
</dbReference>
<dbReference type="GO" id="GO:0004252">
    <property type="term" value="F:serine-type endopeptidase activity"/>
    <property type="evidence" value="ECO:0007669"/>
    <property type="project" value="UniProtKB-UniRule"/>
</dbReference>
<dbReference type="Pfam" id="PF00082">
    <property type="entry name" value="Peptidase_S8"/>
    <property type="match status" value="1"/>
</dbReference>
<dbReference type="InterPro" id="IPR022398">
    <property type="entry name" value="Peptidase_S8_His-AS"/>
</dbReference>
<dbReference type="GO" id="GO:0006508">
    <property type="term" value="P:proteolysis"/>
    <property type="evidence" value="ECO:0007669"/>
    <property type="project" value="UniProtKB-KW"/>
</dbReference>
<dbReference type="PROSITE" id="PS00136">
    <property type="entry name" value="SUBTILASE_ASP"/>
    <property type="match status" value="1"/>
</dbReference>
<evidence type="ECO:0000256" key="3">
    <source>
        <dbReference type="ARBA" id="ARBA00022801"/>
    </source>
</evidence>
<evidence type="ECO:0000313" key="9">
    <source>
        <dbReference type="EMBL" id="KAF0528282.1"/>
    </source>
</evidence>
<gene>
    <name evidence="9" type="ORF">F8M41_013195</name>
</gene>
<dbReference type="EMBL" id="WTPW01000269">
    <property type="protein sequence ID" value="KAF0528282.1"/>
    <property type="molecule type" value="Genomic_DNA"/>
</dbReference>
<keyword evidence="4 5" id="KW-0720">Serine protease</keyword>
<dbReference type="GO" id="GO:0005615">
    <property type="term" value="C:extracellular space"/>
    <property type="evidence" value="ECO:0007669"/>
    <property type="project" value="TreeGrafter"/>
</dbReference>
<evidence type="ECO:0000256" key="7">
    <source>
        <dbReference type="SAM" id="Phobius"/>
    </source>
</evidence>
<evidence type="ECO:0000256" key="4">
    <source>
        <dbReference type="ARBA" id="ARBA00022825"/>
    </source>
</evidence>
<dbReference type="InterPro" id="IPR015500">
    <property type="entry name" value="Peptidase_S8_subtilisin-rel"/>
</dbReference>
<feature type="active site" description="Charge relay system" evidence="5">
    <location>
        <position position="209"/>
    </location>
</feature>
<dbReference type="CDD" id="cd04077">
    <property type="entry name" value="Peptidases_S8_PCSK9_ProteinaseK_like"/>
    <property type="match status" value="1"/>
</dbReference>
<keyword evidence="7" id="KW-0472">Membrane</keyword>
<dbReference type="PANTHER" id="PTHR43806">
    <property type="entry name" value="PEPTIDASE S8"/>
    <property type="match status" value="1"/>
</dbReference>
<protein>
    <submittedName>
        <fullName evidence="9">Subtilisin-like protein</fullName>
    </submittedName>
</protein>
<evidence type="ECO:0000256" key="2">
    <source>
        <dbReference type="ARBA" id="ARBA00022670"/>
    </source>
</evidence>
<dbReference type="FunFam" id="3.40.50.200:FF:000007">
    <property type="entry name" value="Subtilisin-like serine protease"/>
    <property type="match status" value="1"/>
</dbReference>
<dbReference type="PROSITE" id="PS00138">
    <property type="entry name" value="SUBTILASE_SER"/>
    <property type="match status" value="1"/>
</dbReference>
<evidence type="ECO:0000259" key="8">
    <source>
        <dbReference type="Pfam" id="PF00082"/>
    </source>
</evidence>
<feature type="active site" description="Charge relay system" evidence="5">
    <location>
        <position position="176"/>
    </location>
</feature>
<name>A0A8H4ASP0_GIGMA</name>
<proteinExistence type="inferred from homology"/>
<feature type="domain" description="Peptidase S8/S53" evidence="8">
    <location>
        <begin position="167"/>
        <end position="401"/>
    </location>
</feature>
<keyword evidence="7" id="KW-1133">Transmembrane helix</keyword>
<comment type="caution">
    <text evidence="9">The sequence shown here is derived from an EMBL/GenBank/DDBJ whole genome shotgun (WGS) entry which is preliminary data.</text>
</comment>
<keyword evidence="3 5" id="KW-0378">Hydrolase</keyword>
<dbReference type="OrthoDB" id="206201at2759"/>
<feature type="transmembrane region" description="Helical" evidence="7">
    <location>
        <begin position="7"/>
        <end position="27"/>
    </location>
</feature>